<accession>A0A367U5A2</accession>
<organism evidence="2 3">
    <name type="scientific">Thalassospira xianhensis MCCC 1A02616</name>
    <dbReference type="NCBI Taxonomy" id="1177929"/>
    <lineage>
        <taxon>Bacteria</taxon>
        <taxon>Pseudomonadati</taxon>
        <taxon>Pseudomonadota</taxon>
        <taxon>Alphaproteobacteria</taxon>
        <taxon>Rhodospirillales</taxon>
        <taxon>Thalassospiraceae</taxon>
        <taxon>Thalassospira</taxon>
    </lineage>
</organism>
<name>A0A367U5A2_9PROT</name>
<dbReference type="PANTHER" id="PTHR41247:SF1">
    <property type="entry name" value="HTH-TYPE TRANSCRIPTIONAL REPRESSOR YCNK"/>
    <property type="match status" value="1"/>
</dbReference>
<dbReference type="PANTHER" id="PTHR41247">
    <property type="entry name" value="HTH-TYPE TRANSCRIPTIONAL REPRESSOR YCNK"/>
    <property type="match status" value="1"/>
</dbReference>
<sequence length="200" mass="21906">MITRSKQASWLLIAGSLLILTGCEDQITDDMPPPVALTEEAVGHFCQMNILEHAGPKAQIHLDGLPYPLFFSQVRDGVAYERMPEQNYKIRAVYVTDMSKASEWNNVGSDNWIPAISAYYVVGSNKAGGMGSPELVPFSGQEDAMTFARQHGGRVMVLTDISDALVLGNASAAPSARVNETATLPDDEDYRSRLEKLRTE</sequence>
<gene>
    <name evidence="2" type="ORF">TH5_25385</name>
</gene>
<evidence type="ECO:0000313" key="3">
    <source>
        <dbReference type="Proteomes" id="UP000252419"/>
    </source>
</evidence>
<keyword evidence="3" id="KW-1185">Reference proteome</keyword>
<dbReference type="RefSeq" id="WP_114124108.1">
    <property type="nucleotide sequence ID" value="NZ_JPWA01000072.1"/>
</dbReference>
<dbReference type="PROSITE" id="PS51257">
    <property type="entry name" value="PROKAR_LIPOPROTEIN"/>
    <property type="match status" value="1"/>
</dbReference>
<dbReference type="SUPFAM" id="SSF160387">
    <property type="entry name" value="NosL/MerB-like"/>
    <property type="match status" value="1"/>
</dbReference>
<dbReference type="Gene3D" id="3.30.70.2060">
    <property type="match status" value="1"/>
</dbReference>
<dbReference type="EMBL" id="JPWA01000072">
    <property type="protein sequence ID" value="RCK03465.1"/>
    <property type="molecule type" value="Genomic_DNA"/>
</dbReference>
<feature type="compositionally biased region" description="Basic and acidic residues" evidence="1">
    <location>
        <begin position="190"/>
        <end position="200"/>
    </location>
</feature>
<evidence type="ECO:0008006" key="4">
    <source>
        <dbReference type="Google" id="ProtNLM"/>
    </source>
</evidence>
<proteinExistence type="predicted"/>
<feature type="region of interest" description="Disordered" evidence="1">
    <location>
        <begin position="176"/>
        <end position="200"/>
    </location>
</feature>
<reference evidence="2 3" key="1">
    <citation type="submission" date="2014-07" db="EMBL/GenBank/DDBJ databases">
        <title>Draft genome sequence of Thalassospira xianhensis P-4 (MCCC 1A02616).</title>
        <authorList>
            <person name="Lai Q."/>
            <person name="Shao Z."/>
        </authorList>
    </citation>
    <scope>NUCLEOTIDE SEQUENCE [LARGE SCALE GENOMIC DNA]</scope>
    <source>
        <strain evidence="2 3">MCCC 1A02616</strain>
    </source>
</reference>
<dbReference type="InterPro" id="IPR008719">
    <property type="entry name" value="N2O_reductase_NosL"/>
</dbReference>
<evidence type="ECO:0000313" key="2">
    <source>
        <dbReference type="EMBL" id="RCK03465.1"/>
    </source>
</evidence>
<dbReference type="Gene3D" id="3.30.70.2050">
    <property type="match status" value="1"/>
</dbReference>
<dbReference type="Proteomes" id="UP000252419">
    <property type="component" value="Unassembled WGS sequence"/>
</dbReference>
<comment type="caution">
    <text evidence="2">The sequence shown here is derived from an EMBL/GenBank/DDBJ whole genome shotgun (WGS) entry which is preliminary data.</text>
</comment>
<protein>
    <recommendedName>
        <fullName evidence="4">Copper chaperone</fullName>
    </recommendedName>
</protein>
<dbReference type="Pfam" id="PF05573">
    <property type="entry name" value="NosL"/>
    <property type="match status" value="1"/>
</dbReference>
<evidence type="ECO:0000256" key="1">
    <source>
        <dbReference type="SAM" id="MobiDB-lite"/>
    </source>
</evidence>
<dbReference type="AlphaFoldDB" id="A0A367U5A2"/>